<feature type="transmembrane region" description="Helical" evidence="8">
    <location>
        <begin position="46"/>
        <end position="67"/>
    </location>
</feature>
<keyword evidence="8" id="KW-0812">Transmembrane</keyword>
<reference evidence="9" key="1">
    <citation type="submission" date="2018-06" db="EMBL/GenBank/DDBJ databases">
        <authorList>
            <person name="Zhirakovskaya E."/>
        </authorList>
    </citation>
    <scope>NUCLEOTIDE SEQUENCE</scope>
</reference>
<evidence type="ECO:0000256" key="4">
    <source>
        <dbReference type="ARBA" id="ARBA00022801"/>
    </source>
</evidence>
<keyword evidence="3" id="KW-0645">Protease</keyword>
<organism evidence="9">
    <name type="scientific">hydrothermal vent metagenome</name>
    <dbReference type="NCBI Taxonomy" id="652676"/>
    <lineage>
        <taxon>unclassified sequences</taxon>
        <taxon>metagenomes</taxon>
        <taxon>ecological metagenomes</taxon>
    </lineage>
</organism>
<evidence type="ECO:0008006" key="10">
    <source>
        <dbReference type="Google" id="ProtNLM"/>
    </source>
</evidence>
<keyword evidence="4" id="KW-0378">Hydrolase</keyword>
<comment type="similarity">
    <text evidence="2">Belongs to the peptidase M50B family.</text>
</comment>
<keyword evidence="6" id="KW-0482">Metalloprotease</keyword>
<keyword evidence="8" id="KW-1133">Transmembrane helix</keyword>
<feature type="transmembrane region" description="Helical" evidence="8">
    <location>
        <begin position="73"/>
        <end position="91"/>
    </location>
</feature>
<protein>
    <recommendedName>
        <fullName evidence="10">Peptidase M50 domain-containing protein</fullName>
    </recommendedName>
</protein>
<dbReference type="AlphaFoldDB" id="A0A3B0RHY0"/>
<dbReference type="EMBL" id="UOEK01000029">
    <property type="protein sequence ID" value="VAV92660.1"/>
    <property type="molecule type" value="Genomic_DNA"/>
</dbReference>
<accession>A0A3B0RHY0</accession>
<feature type="transmembrane region" description="Helical" evidence="8">
    <location>
        <begin position="139"/>
        <end position="158"/>
    </location>
</feature>
<evidence type="ECO:0000256" key="5">
    <source>
        <dbReference type="ARBA" id="ARBA00022833"/>
    </source>
</evidence>
<feature type="region of interest" description="Disordered" evidence="7">
    <location>
        <begin position="226"/>
        <end position="253"/>
    </location>
</feature>
<feature type="transmembrane region" description="Helical" evidence="8">
    <location>
        <begin position="20"/>
        <end position="39"/>
    </location>
</feature>
<dbReference type="GO" id="GO:0006508">
    <property type="term" value="P:proteolysis"/>
    <property type="evidence" value="ECO:0007669"/>
    <property type="project" value="UniProtKB-KW"/>
</dbReference>
<dbReference type="GO" id="GO:0008237">
    <property type="term" value="F:metallopeptidase activity"/>
    <property type="evidence" value="ECO:0007669"/>
    <property type="project" value="UniProtKB-KW"/>
</dbReference>
<dbReference type="PANTHER" id="PTHR39188:SF3">
    <property type="entry name" value="STAGE IV SPORULATION PROTEIN FB"/>
    <property type="match status" value="1"/>
</dbReference>
<feature type="compositionally biased region" description="Basic and acidic residues" evidence="7">
    <location>
        <begin position="228"/>
        <end position="241"/>
    </location>
</feature>
<proteinExistence type="inferred from homology"/>
<evidence type="ECO:0000256" key="3">
    <source>
        <dbReference type="ARBA" id="ARBA00022670"/>
    </source>
</evidence>
<evidence type="ECO:0000313" key="9">
    <source>
        <dbReference type="EMBL" id="VAV92660.1"/>
    </source>
</evidence>
<evidence type="ECO:0000256" key="2">
    <source>
        <dbReference type="ARBA" id="ARBA00007931"/>
    </source>
</evidence>
<keyword evidence="5" id="KW-0862">Zinc</keyword>
<sequence>MLAGSTGQNSGVSSMTVSVASVPVHVHWSVLLVVLILVPQIELRPAIGWTAGFLLAVVLHELGHALLAKRFGASEVQISLMMFGGVTTFIPTDIGHGKRFLISAAGSAIGIAVGGPLYWAERFGSLSIPPGDLQNVARGFVLSAFFWGVFNWLPMLPLDGGHMLVHALALKINPGTAHTIARAVSIVAAAGAVFAAQVYFPDSSFLTIFIVIIAAQGIFSPNPYRIPPPRERLEHPPRNDDPLSGIGGTMSDR</sequence>
<feature type="transmembrane region" description="Helical" evidence="8">
    <location>
        <begin position="179"/>
        <end position="199"/>
    </location>
</feature>
<evidence type="ECO:0000256" key="8">
    <source>
        <dbReference type="SAM" id="Phobius"/>
    </source>
</evidence>
<evidence type="ECO:0000256" key="7">
    <source>
        <dbReference type="SAM" id="MobiDB-lite"/>
    </source>
</evidence>
<evidence type="ECO:0000256" key="6">
    <source>
        <dbReference type="ARBA" id="ARBA00023049"/>
    </source>
</evidence>
<feature type="transmembrane region" description="Helical" evidence="8">
    <location>
        <begin position="205"/>
        <end position="224"/>
    </location>
</feature>
<feature type="transmembrane region" description="Helical" evidence="8">
    <location>
        <begin position="100"/>
        <end position="119"/>
    </location>
</feature>
<gene>
    <name evidence="9" type="ORF">MNBD_ACTINO02-1856</name>
</gene>
<dbReference type="PANTHER" id="PTHR39188">
    <property type="entry name" value="MEMBRANE-ASSOCIATED ZINC METALLOPROTEASE M50B"/>
    <property type="match status" value="1"/>
</dbReference>
<name>A0A3B0RHY0_9ZZZZ</name>
<keyword evidence="8" id="KW-0472">Membrane</keyword>
<comment type="cofactor">
    <cofactor evidence="1">
        <name>Zn(2+)</name>
        <dbReference type="ChEBI" id="CHEBI:29105"/>
    </cofactor>
</comment>
<evidence type="ECO:0000256" key="1">
    <source>
        <dbReference type="ARBA" id="ARBA00001947"/>
    </source>
</evidence>